<dbReference type="STRING" id="34059.A9308_01170"/>
<comment type="function">
    <text evidence="5">Methylates the class 1 translation termination release factors RF1/PrfA and RF2/PrfB on the glutamine residue of the universally conserved GGQ motif.</text>
</comment>
<dbReference type="InterPro" id="IPR007848">
    <property type="entry name" value="Small_mtfrase_dom"/>
</dbReference>
<dbReference type="CDD" id="cd02440">
    <property type="entry name" value="AdoMet_MTases"/>
    <property type="match status" value="1"/>
</dbReference>
<dbReference type="AlphaFoldDB" id="A0A1B8Q8M5"/>
<dbReference type="FunFam" id="3.40.50.150:FF:000053">
    <property type="entry name" value="Release factor glutamine methyltransferase"/>
    <property type="match status" value="1"/>
</dbReference>
<comment type="catalytic activity">
    <reaction evidence="4 5">
        <text>L-glutaminyl-[peptide chain release factor] + S-adenosyl-L-methionine = N(5)-methyl-L-glutaminyl-[peptide chain release factor] + S-adenosyl-L-homocysteine + H(+)</text>
        <dbReference type="Rhea" id="RHEA:42896"/>
        <dbReference type="Rhea" id="RHEA-COMP:10271"/>
        <dbReference type="Rhea" id="RHEA-COMP:10272"/>
        <dbReference type="ChEBI" id="CHEBI:15378"/>
        <dbReference type="ChEBI" id="CHEBI:30011"/>
        <dbReference type="ChEBI" id="CHEBI:57856"/>
        <dbReference type="ChEBI" id="CHEBI:59789"/>
        <dbReference type="ChEBI" id="CHEBI:61891"/>
        <dbReference type="EC" id="2.1.1.297"/>
    </reaction>
</comment>
<evidence type="ECO:0000313" key="9">
    <source>
        <dbReference type="Proteomes" id="UP000092508"/>
    </source>
</evidence>
<feature type="binding site" evidence="5">
    <location>
        <position position="177"/>
    </location>
    <ligand>
        <name>S-adenosyl-L-methionine</name>
        <dbReference type="ChEBI" id="CHEBI:59789"/>
    </ligand>
</feature>
<protein>
    <recommendedName>
        <fullName evidence="5">Release factor glutamine methyltransferase</fullName>
        <shortName evidence="5">RF MTase</shortName>
        <ecNumber evidence="5">2.1.1.297</ecNumber>
    </recommendedName>
    <alternativeName>
        <fullName evidence="5">N5-glutamine methyltransferase PrmC</fullName>
    </alternativeName>
    <alternativeName>
        <fullName evidence="5">Protein-(glutamine-N5) MTase PrmC</fullName>
    </alternativeName>
    <alternativeName>
        <fullName evidence="5">Protein-glutamine N-methyltransferase PrmC</fullName>
    </alternativeName>
</protein>
<dbReference type="GO" id="GO:0003676">
    <property type="term" value="F:nucleic acid binding"/>
    <property type="evidence" value="ECO:0007669"/>
    <property type="project" value="InterPro"/>
</dbReference>
<feature type="binding site" evidence="5">
    <location>
        <position position="196"/>
    </location>
    <ligand>
        <name>S-adenosyl-L-methionine</name>
        <dbReference type="ChEBI" id="CHEBI:59789"/>
    </ligand>
</feature>
<feature type="domain" description="Release factor glutamine methyltransferase N-terminal" evidence="7">
    <location>
        <begin position="8"/>
        <end position="71"/>
    </location>
</feature>
<dbReference type="NCBIfam" id="TIGR00536">
    <property type="entry name" value="hemK_fam"/>
    <property type="match status" value="1"/>
</dbReference>
<evidence type="ECO:0000259" key="7">
    <source>
        <dbReference type="Pfam" id="PF17827"/>
    </source>
</evidence>
<accession>A0A1B8Q8M5</accession>
<evidence type="ECO:0000256" key="1">
    <source>
        <dbReference type="ARBA" id="ARBA00022603"/>
    </source>
</evidence>
<reference evidence="8 9" key="1">
    <citation type="submission" date="2016-06" db="EMBL/GenBank/DDBJ databases">
        <title>Draft genome of Moraxella atlantae CCUG 66109.</title>
        <authorList>
            <person name="Salva-Serra F."/>
            <person name="Engstrom-Jakobsson H."/>
            <person name="Thorell K."/>
            <person name="Gonzales-Siles L."/>
            <person name="Karlsson R."/>
            <person name="Boulund F."/>
            <person name="Engstrand L."/>
            <person name="Kristiansson E."/>
            <person name="Moore E."/>
        </authorList>
    </citation>
    <scope>NUCLEOTIDE SEQUENCE [LARGE SCALE GENOMIC DNA]</scope>
    <source>
        <strain evidence="8 9">CCUG 66109</strain>
    </source>
</reference>
<dbReference type="Pfam" id="PF05175">
    <property type="entry name" value="MTS"/>
    <property type="match status" value="1"/>
</dbReference>
<feature type="domain" description="Methyltransferase small" evidence="6">
    <location>
        <begin position="117"/>
        <end position="208"/>
    </location>
</feature>
<dbReference type="EMBL" id="LZMZ01000053">
    <property type="protein sequence ID" value="OBX73085.1"/>
    <property type="molecule type" value="Genomic_DNA"/>
</dbReference>
<feature type="binding site" evidence="5">
    <location>
        <begin position="196"/>
        <end position="199"/>
    </location>
    <ligand>
        <name>substrate</name>
    </ligand>
</feature>
<dbReference type="Gene3D" id="1.10.8.10">
    <property type="entry name" value="DNA helicase RuvA subunit, C-terminal domain"/>
    <property type="match status" value="1"/>
</dbReference>
<dbReference type="NCBIfam" id="TIGR03534">
    <property type="entry name" value="RF_mod_PrmC"/>
    <property type="match status" value="1"/>
</dbReference>
<keyword evidence="3 5" id="KW-0949">S-adenosyl-L-methionine</keyword>
<evidence type="ECO:0000256" key="2">
    <source>
        <dbReference type="ARBA" id="ARBA00022679"/>
    </source>
</evidence>
<dbReference type="PANTHER" id="PTHR18895:SF74">
    <property type="entry name" value="MTRF1L RELEASE FACTOR GLUTAMINE METHYLTRANSFERASE"/>
    <property type="match status" value="1"/>
</dbReference>
<sequence length="286" mass="31441">MKNSITIKQLLAESSPVDRHTRQQWLLHCLNQPLGYLISHGDDTLSDKVLANYRAGLAQLAQDIPLAYVIGKQTFWRHEFLVNEHTLIPRPDSERLVETVLDVLNNPKNSLSKNHTNQPKQLLDLGTGSGCLAISLALELPDWHITAVDISTDALQVAQQNVTALQANNVTLRQGSWFASFAAMPSPPQFEVIISNPPYIAADDTHLAQLHAEPLRALVAADNGLADIAHIIKHSRGFLVAHGLLAFEHGYQQGGAVRKLLAEAGFDAIQTVRDYGDNERVTFGFA</sequence>
<dbReference type="Proteomes" id="UP000092508">
    <property type="component" value="Unassembled WGS sequence"/>
</dbReference>
<evidence type="ECO:0000313" key="8">
    <source>
        <dbReference type="EMBL" id="OBX73085.1"/>
    </source>
</evidence>
<dbReference type="InterPro" id="IPR004556">
    <property type="entry name" value="HemK-like"/>
</dbReference>
<dbReference type="InterPro" id="IPR002052">
    <property type="entry name" value="DNA_methylase_N6_adenine_CS"/>
</dbReference>
<evidence type="ECO:0000256" key="3">
    <source>
        <dbReference type="ARBA" id="ARBA00022691"/>
    </source>
</evidence>
<dbReference type="SUPFAM" id="SSF53335">
    <property type="entry name" value="S-adenosyl-L-methionine-dependent methyltransferases"/>
    <property type="match status" value="1"/>
</dbReference>
<dbReference type="PANTHER" id="PTHR18895">
    <property type="entry name" value="HEMK METHYLTRANSFERASE"/>
    <property type="match status" value="1"/>
</dbReference>
<dbReference type="InterPro" id="IPR050320">
    <property type="entry name" value="N5-glutamine_MTase"/>
</dbReference>
<gene>
    <name evidence="5" type="primary">prmC</name>
    <name evidence="8" type="ORF">A9308_01170</name>
</gene>
<dbReference type="GO" id="GO:0032259">
    <property type="term" value="P:methylation"/>
    <property type="evidence" value="ECO:0007669"/>
    <property type="project" value="UniProtKB-KW"/>
</dbReference>
<dbReference type="RefSeq" id="WP_067238822.1">
    <property type="nucleotide sequence ID" value="NZ_LZMZ01000053.1"/>
</dbReference>
<dbReference type="Gene3D" id="3.40.50.150">
    <property type="entry name" value="Vaccinia Virus protein VP39"/>
    <property type="match status" value="1"/>
</dbReference>
<keyword evidence="2 5" id="KW-0808">Transferase</keyword>
<evidence type="ECO:0000256" key="4">
    <source>
        <dbReference type="ARBA" id="ARBA00048391"/>
    </source>
</evidence>
<dbReference type="OrthoDB" id="9800643at2"/>
<name>A0A1B8Q8M5_9GAMM</name>
<comment type="caution">
    <text evidence="8">The sequence shown here is derived from an EMBL/GenBank/DDBJ whole genome shotgun (WGS) entry which is preliminary data.</text>
</comment>
<evidence type="ECO:0000259" key="6">
    <source>
        <dbReference type="Pfam" id="PF05175"/>
    </source>
</evidence>
<organism evidence="8 9">
    <name type="scientific">Faucicola atlantae</name>
    <dbReference type="NCBI Taxonomy" id="34059"/>
    <lineage>
        <taxon>Bacteria</taxon>
        <taxon>Pseudomonadati</taxon>
        <taxon>Pseudomonadota</taxon>
        <taxon>Gammaproteobacteria</taxon>
        <taxon>Moraxellales</taxon>
        <taxon>Moraxellaceae</taxon>
        <taxon>Faucicola</taxon>
    </lineage>
</organism>
<dbReference type="InterPro" id="IPR029063">
    <property type="entry name" value="SAM-dependent_MTases_sf"/>
</dbReference>
<feature type="binding site" evidence="5">
    <location>
        <position position="149"/>
    </location>
    <ligand>
        <name>S-adenosyl-L-methionine</name>
        <dbReference type="ChEBI" id="CHEBI:59789"/>
    </ligand>
</feature>
<dbReference type="HAMAP" id="MF_02126">
    <property type="entry name" value="RF_methyltr_PrmC"/>
    <property type="match status" value="1"/>
</dbReference>
<dbReference type="InterPro" id="IPR019874">
    <property type="entry name" value="RF_methyltr_PrmC"/>
</dbReference>
<dbReference type="PROSITE" id="PS00092">
    <property type="entry name" value="N6_MTASE"/>
    <property type="match status" value="1"/>
</dbReference>
<comment type="similarity">
    <text evidence="5">Belongs to the protein N5-glutamine methyltransferase family. PrmC subfamily.</text>
</comment>
<dbReference type="GO" id="GO:0102559">
    <property type="term" value="F:peptide chain release factor N(5)-glutamine methyltransferase activity"/>
    <property type="evidence" value="ECO:0007669"/>
    <property type="project" value="UniProtKB-EC"/>
</dbReference>
<keyword evidence="1 5" id="KW-0489">Methyltransferase</keyword>
<dbReference type="Pfam" id="PF17827">
    <property type="entry name" value="PrmC_N"/>
    <property type="match status" value="1"/>
</dbReference>
<dbReference type="EC" id="2.1.1.297" evidence="5"/>
<feature type="binding site" evidence="5">
    <location>
        <begin position="126"/>
        <end position="130"/>
    </location>
    <ligand>
        <name>S-adenosyl-L-methionine</name>
        <dbReference type="ChEBI" id="CHEBI:59789"/>
    </ligand>
</feature>
<evidence type="ECO:0000256" key="5">
    <source>
        <dbReference type="HAMAP-Rule" id="MF_02126"/>
    </source>
</evidence>
<proteinExistence type="inferred from homology"/>
<dbReference type="InterPro" id="IPR040758">
    <property type="entry name" value="PrmC_N"/>
</dbReference>